<gene>
    <name evidence="1" type="ORF">S03H2_45690</name>
</gene>
<evidence type="ECO:0000313" key="1">
    <source>
        <dbReference type="EMBL" id="GAH73000.1"/>
    </source>
</evidence>
<protein>
    <submittedName>
        <fullName evidence="1">Uncharacterized protein</fullName>
    </submittedName>
</protein>
<sequence>PILPITNLNRLLSDPDVRSFLGIEINNGILQSEINEKEVGKGLAQLANHLLHPAFYVKRIYTKDDRRDYLKKFPIESQPDLSKKSDKPWLLTDAKSALPSKKTAPSPKERKYLIPKSCVLTIDNPKVEAIYHELQQLDVTKFRNAVAVTFRVFIELSLDCYIEANGLDKNPASGKGFKPLREKVSDVTNHLINIKAADKSVCKGIRTAVSDKDDLLGIDTWHAYVHNPHYSPTPQNLLITWDNVQKFVEILWSNVN</sequence>
<dbReference type="AlphaFoldDB" id="X1IUT3"/>
<accession>X1IUT3</accession>
<organism evidence="1">
    <name type="scientific">marine sediment metagenome</name>
    <dbReference type="NCBI Taxonomy" id="412755"/>
    <lineage>
        <taxon>unclassified sequences</taxon>
        <taxon>metagenomes</taxon>
        <taxon>ecological metagenomes</taxon>
    </lineage>
</organism>
<dbReference type="EMBL" id="BARU01028643">
    <property type="protein sequence ID" value="GAH73000.1"/>
    <property type="molecule type" value="Genomic_DNA"/>
</dbReference>
<feature type="non-terminal residue" evidence="1">
    <location>
        <position position="1"/>
    </location>
</feature>
<reference evidence="1" key="1">
    <citation type="journal article" date="2014" name="Front. Microbiol.">
        <title>High frequency of phylogenetically diverse reductive dehalogenase-homologous genes in deep subseafloor sedimentary metagenomes.</title>
        <authorList>
            <person name="Kawai M."/>
            <person name="Futagami T."/>
            <person name="Toyoda A."/>
            <person name="Takaki Y."/>
            <person name="Nishi S."/>
            <person name="Hori S."/>
            <person name="Arai W."/>
            <person name="Tsubouchi T."/>
            <person name="Morono Y."/>
            <person name="Uchiyama I."/>
            <person name="Ito T."/>
            <person name="Fujiyama A."/>
            <person name="Inagaki F."/>
            <person name="Takami H."/>
        </authorList>
    </citation>
    <scope>NUCLEOTIDE SEQUENCE</scope>
    <source>
        <strain evidence="1">Expedition CK06-06</strain>
    </source>
</reference>
<comment type="caution">
    <text evidence="1">The sequence shown here is derived from an EMBL/GenBank/DDBJ whole genome shotgun (WGS) entry which is preliminary data.</text>
</comment>
<name>X1IUT3_9ZZZZ</name>
<proteinExistence type="predicted"/>